<dbReference type="Proteomes" id="UP000077066">
    <property type="component" value="Unassembled WGS sequence"/>
</dbReference>
<evidence type="ECO:0000256" key="7">
    <source>
        <dbReference type="ARBA" id="ARBA00022989"/>
    </source>
</evidence>
<dbReference type="GO" id="GO:0005886">
    <property type="term" value="C:plasma membrane"/>
    <property type="evidence" value="ECO:0007669"/>
    <property type="project" value="UniProtKB-SubCell"/>
</dbReference>
<feature type="transmembrane region" description="Helical" evidence="10">
    <location>
        <begin position="12"/>
        <end position="33"/>
    </location>
</feature>
<evidence type="ECO:0000256" key="5">
    <source>
        <dbReference type="ARBA" id="ARBA00022475"/>
    </source>
</evidence>
<keyword evidence="5" id="KW-1003">Cell membrane</keyword>
<name>A0A166EX14_9EURY</name>
<dbReference type="EMBL" id="LWMT01000044">
    <property type="protein sequence ID" value="KZX17105.1"/>
    <property type="molecule type" value="Genomic_DNA"/>
</dbReference>
<evidence type="ECO:0000256" key="9">
    <source>
        <dbReference type="ARBA" id="ARBA00024740"/>
    </source>
</evidence>
<dbReference type="Pfam" id="PF17367">
    <property type="entry name" value="NiFe_hyd_3_EhaA"/>
    <property type="match status" value="1"/>
</dbReference>
<protein>
    <recommendedName>
        <fullName evidence="4">Probable [NiFe]-hydrogenase-type-3 Eha complex membrane subunit A</fullName>
    </recommendedName>
</protein>
<dbReference type="InterPro" id="IPR011306">
    <property type="entry name" value="Prd_NiFe_hyd_3_EhaA"/>
</dbReference>
<dbReference type="STRING" id="55758.MBFIL_03410"/>
<keyword evidence="6 10" id="KW-0812">Transmembrane</keyword>
<evidence type="ECO:0000256" key="4">
    <source>
        <dbReference type="ARBA" id="ARBA00020465"/>
    </source>
</evidence>
<comment type="subunit">
    <text evidence="3">Putative multisubunit membrane-bound [NiFe]-hydrogenase eha is composed of at least 20 subunits.</text>
</comment>
<accession>A0A166EX14</accession>
<evidence type="ECO:0000256" key="10">
    <source>
        <dbReference type="SAM" id="Phobius"/>
    </source>
</evidence>
<sequence length="105" mass="11861">MIIHVNEMYLLINYLISVIISMGIAICLGLPLVPEKPRRFSWTKSAVFPTPIIAFGLLALCYSAEFYWIYNGLALAIITGVVSSFFMKYLFNYVFPEPSVGDINE</sequence>
<dbReference type="AlphaFoldDB" id="A0A166EX14"/>
<keyword evidence="12" id="KW-1185">Reference proteome</keyword>
<gene>
    <name evidence="11" type="ORF">MBFIL_03410</name>
</gene>
<organism evidence="11 12">
    <name type="scientific">Methanobrevibacter filiformis</name>
    <dbReference type="NCBI Taxonomy" id="55758"/>
    <lineage>
        <taxon>Archaea</taxon>
        <taxon>Methanobacteriati</taxon>
        <taxon>Methanobacteriota</taxon>
        <taxon>Methanomada group</taxon>
        <taxon>Methanobacteria</taxon>
        <taxon>Methanobacteriales</taxon>
        <taxon>Methanobacteriaceae</taxon>
        <taxon>Methanobrevibacter</taxon>
    </lineage>
</organism>
<keyword evidence="8 10" id="KW-0472">Membrane</keyword>
<reference evidence="11 12" key="1">
    <citation type="submission" date="2016-04" db="EMBL/GenBank/DDBJ databases">
        <title>Genome sequence of Methanobrevibacter filiformis DSM 11501.</title>
        <authorList>
            <person name="Poehlein A."/>
            <person name="Seedorf H."/>
            <person name="Daniel R."/>
        </authorList>
    </citation>
    <scope>NUCLEOTIDE SEQUENCE [LARGE SCALE GENOMIC DNA]</scope>
    <source>
        <strain evidence="11 12">DSM 11501</strain>
    </source>
</reference>
<comment type="subcellular location">
    <subcellularLocation>
        <location evidence="1">Cell membrane</location>
        <topology evidence="1">Multi-pass membrane protein</topology>
    </subcellularLocation>
</comment>
<comment type="caution">
    <text evidence="11">The sequence shown here is derived from an EMBL/GenBank/DDBJ whole genome shotgun (WGS) entry which is preliminary data.</text>
</comment>
<dbReference type="PATRIC" id="fig|55758.3.peg.380"/>
<comment type="similarity">
    <text evidence="2">Belongs to the EhaA family.</text>
</comment>
<dbReference type="OrthoDB" id="81652at2157"/>
<evidence type="ECO:0000256" key="8">
    <source>
        <dbReference type="ARBA" id="ARBA00023136"/>
    </source>
</evidence>
<feature type="transmembrane region" description="Helical" evidence="10">
    <location>
        <begin position="45"/>
        <end position="62"/>
    </location>
</feature>
<keyword evidence="7 10" id="KW-1133">Transmembrane helix</keyword>
<comment type="function">
    <text evidence="9">One of the integral membrane subunits of multisubunit membrane-bound [NiFe]-hydrogenase eha. Eha is predicted to form large electron transfer complex and might catalyze energy-driven reduction of low-potential redox carriers.</text>
</comment>
<evidence type="ECO:0000256" key="6">
    <source>
        <dbReference type="ARBA" id="ARBA00022692"/>
    </source>
</evidence>
<feature type="transmembrane region" description="Helical" evidence="10">
    <location>
        <begin position="68"/>
        <end position="91"/>
    </location>
</feature>
<evidence type="ECO:0000256" key="3">
    <source>
        <dbReference type="ARBA" id="ARBA00011090"/>
    </source>
</evidence>
<evidence type="ECO:0000256" key="1">
    <source>
        <dbReference type="ARBA" id="ARBA00004651"/>
    </source>
</evidence>
<evidence type="ECO:0000313" key="12">
    <source>
        <dbReference type="Proteomes" id="UP000077066"/>
    </source>
</evidence>
<proteinExistence type="inferred from homology"/>
<evidence type="ECO:0000313" key="11">
    <source>
        <dbReference type="EMBL" id="KZX17105.1"/>
    </source>
</evidence>
<evidence type="ECO:0000256" key="2">
    <source>
        <dbReference type="ARBA" id="ARBA00007910"/>
    </source>
</evidence>